<reference evidence="1 2" key="1">
    <citation type="submission" date="2017-10" db="EMBL/GenBank/DDBJ databases">
        <title>Novel microbial diversity and functional potential in the marine mammal oral microbiome.</title>
        <authorList>
            <person name="Dudek N.K."/>
            <person name="Sun C.L."/>
            <person name="Burstein D."/>
            <person name="Kantor R.S."/>
            <person name="Aliaga Goltsman D.S."/>
            <person name="Bik E.M."/>
            <person name="Thomas B.C."/>
            <person name="Banfield J.F."/>
            <person name="Relman D.A."/>
        </authorList>
    </citation>
    <scope>NUCLEOTIDE SEQUENCE [LARGE SCALE GENOMIC DNA]</scope>
    <source>
        <strain evidence="1">DOLZORAL124_49_17</strain>
    </source>
</reference>
<accession>A0A2G6E6G9</accession>
<dbReference type="Proteomes" id="UP000229740">
    <property type="component" value="Unassembled WGS sequence"/>
</dbReference>
<dbReference type="AlphaFoldDB" id="A0A2G6E6G9"/>
<name>A0A2G6E6G9_9BACT</name>
<protein>
    <submittedName>
        <fullName evidence="1">Uncharacterized protein</fullName>
    </submittedName>
</protein>
<sequence>MDKLRELEKRIQEYVQHAKEAENAALEKIREYPERKIEMTEADVLRRELLRHHTRILLLDEIQEWIDELQGMCLYQLYSGNGGGRQFSQNVRQYMTEKEAAEVNATYKTNGETLRWARIEPCVLLAEELESSL</sequence>
<evidence type="ECO:0000313" key="1">
    <source>
        <dbReference type="EMBL" id="PID57378.1"/>
    </source>
</evidence>
<comment type="caution">
    <text evidence="1">The sequence shown here is derived from an EMBL/GenBank/DDBJ whole genome shotgun (WGS) entry which is preliminary data.</text>
</comment>
<dbReference type="EMBL" id="PDPS01000027">
    <property type="protein sequence ID" value="PID57378.1"/>
    <property type="molecule type" value="Genomic_DNA"/>
</dbReference>
<proteinExistence type="predicted"/>
<gene>
    <name evidence="1" type="ORF">CSB45_07585</name>
</gene>
<evidence type="ECO:0000313" key="2">
    <source>
        <dbReference type="Proteomes" id="UP000229740"/>
    </source>
</evidence>
<organism evidence="1 2">
    <name type="scientific">candidate division KSB3 bacterium</name>
    <dbReference type="NCBI Taxonomy" id="2044937"/>
    <lineage>
        <taxon>Bacteria</taxon>
        <taxon>candidate division KSB3</taxon>
    </lineage>
</organism>